<protein>
    <recommendedName>
        <fullName evidence="9">Transcription factor IIIB 50 kDa subunit</fullName>
    </recommendedName>
    <alternativeName>
        <fullName evidence="10">B-related factor 2</fullName>
    </alternativeName>
</protein>
<evidence type="ECO:0000256" key="3">
    <source>
        <dbReference type="ARBA" id="ARBA00022771"/>
    </source>
</evidence>
<dbReference type="GO" id="GO:0000995">
    <property type="term" value="F:RNA polymerase III general transcription initiation factor activity"/>
    <property type="evidence" value="ECO:0007669"/>
    <property type="project" value="TreeGrafter"/>
</dbReference>
<accession>A0A075B4J4</accession>
<evidence type="ECO:0000256" key="4">
    <source>
        <dbReference type="ARBA" id="ARBA00022833"/>
    </source>
</evidence>
<gene>
    <name evidence="14" type="ORF">O9G_002904</name>
</gene>
<evidence type="ECO:0000256" key="1">
    <source>
        <dbReference type="ARBA" id="ARBA00004123"/>
    </source>
</evidence>
<dbReference type="InterPro" id="IPR013137">
    <property type="entry name" value="Znf_TFIIB"/>
</dbReference>
<dbReference type="Gene3D" id="2.20.25.10">
    <property type="match status" value="1"/>
</dbReference>
<comment type="subcellular location">
    <subcellularLocation>
        <location evidence="1">Nucleus</location>
    </subcellularLocation>
</comment>
<dbReference type="GO" id="GO:0000126">
    <property type="term" value="C:transcription factor TFIIIB complex"/>
    <property type="evidence" value="ECO:0007669"/>
    <property type="project" value="TreeGrafter"/>
</dbReference>
<keyword evidence="4" id="KW-0862">Zinc</keyword>
<evidence type="ECO:0000256" key="5">
    <source>
        <dbReference type="ARBA" id="ARBA00023015"/>
    </source>
</evidence>
<evidence type="ECO:0000256" key="9">
    <source>
        <dbReference type="ARBA" id="ARBA00039848"/>
    </source>
</evidence>
<sequence>MWLGSMEICAVCSSENLGEDPAQGLRVCIDCGTVIEESGIAASAAEHYAWADSGAQYIDDSIESMHYVTGKRKILKSTKLPDFVNNILAKYSLTNYKSEIYRIISKAKEDATSRGTSRSSFKLYTIASVYWLMRKHQKPITLNELANMSMANVYKLGKTCQMIKEYFNVETEVDPIIYLSRICQNSALKFKELSSFDIEKRAVQILESVKMAWLNTGRKPSAIAVAATWLAVESLRKTKFPRNCIHKICYELSIGLSSVSDRKQEMIMFFIKQARNLPWGNEIDKYLDEILSSKNLIAIASLDEEFEDPDELPPSFQKIEARAERRSQILSSNSKKINIEDCETDEDYVLFLYQHDFPKQDLLRLSSSEVRRKIHSFVNPKEENEEAELDSYIRSAKEVGELENFIKLNNN</sequence>
<evidence type="ECO:0000256" key="11">
    <source>
        <dbReference type="ARBA" id="ARBA00045875"/>
    </source>
</evidence>
<feature type="domain" description="TFIIB-type" evidence="13">
    <location>
        <begin position="5"/>
        <end position="36"/>
    </location>
</feature>
<dbReference type="GO" id="GO:0097550">
    <property type="term" value="C:transcription preinitiation complex"/>
    <property type="evidence" value="ECO:0007669"/>
    <property type="project" value="TreeGrafter"/>
</dbReference>
<evidence type="ECO:0000259" key="13">
    <source>
        <dbReference type="PROSITE" id="PS51134"/>
    </source>
</evidence>
<dbReference type="InterPro" id="IPR036915">
    <property type="entry name" value="Cyclin-like_sf"/>
</dbReference>
<dbReference type="GO" id="GO:0070897">
    <property type="term" value="P:transcription preinitiation complex assembly"/>
    <property type="evidence" value="ECO:0007669"/>
    <property type="project" value="InterPro"/>
</dbReference>
<dbReference type="GO" id="GO:0008270">
    <property type="term" value="F:zinc ion binding"/>
    <property type="evidence" value="ECO:0007669"/>
    <property type="project" value="UniProtKB-KW"/>
</dbReference>
<dbReference type="Gene3D" id="1.10.472.10">
    <property type="entry name" value="Cyclin-like"/>
    <property type="match status" value="2"/>
</dbReference>
<name>A0A075B4J4_ROZAC</name>
<dbReference type="InterPro" id="IPR000812">
    <property type="entry name" value="TFIIB"/>
</dbReference>
<reference evidence="14 15" key="1">
    <citation type="journal article" date="2013" name="Curr. Biol.">
        <title>Shared signatures of parasitism and phylogenomics unite Cryptomycota and microsporidia.</title>
        <authorList>
            <person name="James T.Y."/>
            <person name="Pelin A."/>
            <person name="Bonen L."/>
            <person name="Ahrendt S."/>
            <person name="Sain D."/>
            <person name="Corradi N."/>
            <person name="Stajich J.E."/>
        </authorList>
    </citation>
    <scope>NUCLEOTIDE SEQUENCE [LARGE SCALE GENOMIC DNA]</scope>
    <source>
        <strain evidence="14 15">CSF55</strain>
    </source>
</reference>
<dbReference type="PROSITE" id="PS51134">
    <property type="entry name" value="ZF_TFIIB"/>
    <property type="match status" value="1"/>
</dbReference>
<keyword evidence="5" id="KW-0805">Transcription regulation</keyword>
<dbReference type="PANTHER" id="PTHR11618">
    <property type="entry name" value="TRANSCRIPTION INITIATION FACTOR IIB-RELATED"/>
    <property type="match status" value="1"/>
</dbReference>
<dbReference type="Proteomes" id="UP000030755">
    <property type="component" value="Unassembled WGS sequence"/>
</dbReference>
<dbReference type="GO" id="GO:0005634">
    <property type="term" value="C:nucleus"/>
    <property type="evidence" value="ECO:0007669"/>
    <property type="project" value="UniProtKB-SubCell"/>
</dbReference>
<keyword evidence="7" id="KW-0804">Transcription</keyword>
<evidence type="ECO:0000256" key="2">
    <source>
        <dbReference type="ARBA" id="ARBA00022723"/>
    </source>
</evidence>
<dbReference type="SUPFAM" id="SSF47954">
    <property type="entry name" value="Cyclin-like"/>
    <property type="match status" value="1"/>
</dbReference>
<keyword evidence="2" id="KW-0479">Metal-binding</keyword>
<dbReference type="STRING" id="988480.A0A075B4J4"/>
<evidence type="ECO:0000256" key="6">
    <source>
        <dbReference type="ARBA" id="ARBA00023159"/>
    </source>
</evidence>
<keyword evidence="6" id="KW-0010">Activator</keyword>
<comment type="function">
    <text evidence="11">General activator of RNA polymerase III transcription. Factor exclusively required for RNA polymerase III transcription of genes with promoter elements upstream of the initiation sites. Contributes to the regulation of gene expression; functions as activator in the absence of oxidative stress. Down-regulates expression of target genes in response to oxidative stress. Overexpression protects cells against apoptosis in response to oxidative stress.</text>
</comment>
<evidence type="ECO:0000256" key="10">
    <source>
        <dbReference type="ARBA" id="ARBA00042630"/>
    </source>
</evidence>
<evidence type="ECO:0000256" key="12">
    <source>
        <dbReference type="PROSITE-ProRule" id="PRU00469"/>
    </source>
</evidence>
<dbReference type="EMBL" id="KE560565">
    <property type="protein sequence ID" value="EPZ36402.1"/>
    <property type="molecule type" value="Genomic_DNA"/>
</dbReference>
<dbReference type="AlphaFoldDB" id="A0A075B4J4"/>
<dbReference type="PANTHER" id="PTHR11618:SF70">
    <property type="entry name" value="PLANT-SPECIFIC TFIIB-RELATED PROTEIN PTF2"/>
    <property type="match status" value="1"/>
</dbReference>
<evidence type="ECO:0000313" key="14">
    <source>
        <dbReference type="EMBL" id="EPZ36402.1"/>
    </source>
</evidence>
<evidence type="ECO:0000256" key="7">
    <source>
        <dbReference type="ARBA" id="ARBA00023163"/>
    </source>
</evidence>
<evidence type="ECO:0000313" key="15">
    <source>
        <dbReference type="Proteomes" id="UP000030755"/>
    </source>
</evidence>
<dbReference type="SUPFAM" id="SSF57783">
    <property type="entry name" value="Zinc beta-ribbon"/>
    <property type="match status" value="1"/>
</dbReference>
<dbReference type="Pfam" id="PF21886">
    <property type="entry name" value="BRF2-like_C_cyclin_rpt"/>
    <property type="match status" value="1"/>
</dbReference>
<dbReference type="HOGENOM" id="CLU_669307_0_0_1"/>
<dbReference type="GO" id="GO:0001006">
    <property type="term" value="F:RNA polymerase III type 3 promoter sequence-specific DNA binding"/>
    <property type="evidence" value="ECO:0007669"/>
    <property type="project" value="TreeGrafter"/>
</dbReference>
<dbReference type="OrthoDB" id="2121711at2759"/>
<organism evidence="14 15">
    <name type="scientific">Rozella allomycis (strain CSF55)</name>
    <dbReference type="NCBI Taxonomy" id="988480"/>
    <lineage>
        <taxon>Eukaryota</taxon>
        <taxon>Fungi</taxon>
        <taxon>Fungi incertae sedis</taxon>
        <taxon>Cryptomycota</taxon>
        <taxon>Cryptomycota incertae sedis</taxon>
        <taxon>Rozella</taxon>
    </lineage>
</organism>
<proteinExistence type="predicted"/>
<keyword evidence="8" id="KW-0539">Nucleus</keyword>
<dbReference type="PRINTS" id="PR00685">
    <property type="entry name" value="TIFACTORIIB"/>
</dbReference>
<keyword evidence="15" id="KW-1185">Reference proteome</keyword>
<keyword evidence="3 12" id="KW-0863">Zinc-finger</keyword>
<evidence type="ECO:0000256" key="8">
    <source>
        <dbReference type="ARBA" id="ARBA00023242"/>
    </source>
</evidence>
<dbReference type="InterPro" id="IPR054078">
    <property type="entry name" value="BRF2-like_C"/>
</dbReference>